<evidence type="ECO:0000259" key="4">
    <source>
        <dbReference type="Pfam" id="PF08545"/>
    </source>
</evidence>
<dbReference type="InterPro" id="IPR013747">
    <property type="entry name" value="ACP_syn_III_C"/>
</dbReference>
<evidence type="ECO:0000313" key="6">
    <source>
        <dbReference type="Proteomes" id="UP000325755"/>
    </source>
</evidence>
<dbReference type="Proteomes" id="UP000325755">
    <property type="component" value="Chromosome"/>
</dbReference>
<dbReference type="NCBIfam" id="NF006829">
    <property type="entry name" value="PRK09352.1"/>
    <property type="match status" value="1"/>
</dbReference>
<dbReference type="GO" id="GO:0006633">
    <property type="term" value="P:fatty acid biosynthetic process"/>
    <property type="evidence" value="ECO:0007669"/>
    <property type="project" value="InterPro"/>
</dbReference>
<dbReference type="Pfam" id="PF08545">
    <property type="entry name" value="ACP_syn_III"/>
    <property type="match status" value="1"/>
</dbReference>
<dbReference type="PANTHER" id="PTHR34069:SF2">
    <property type="entry name" value="BETA-KETOACYL-[ACYL-CARRIER-PROTEIN] SYNTHASE III"/>
    <property type="match status" value="1"/>
</dbReference>
<reference evidence="5 6" key="1">
    <citation type="submission" date="2019-09" db="EMBL/GenBank/DDBJ databases">
        <title>Ecophysiology of the spiral-shaped methanotroph Methylospira mobilis as revealed by the complete genome sequence.</title>
        <authorList>
            <person name="Oshkin I.Y."/>
            <person name="Dedysh S.N."/>
            <person name="Miroshnikov K."/>
            <person name="Danilova O.V."/>
            <person name="Hakobyan A."/>
            <person name="Liesack W."/>
        </authorList>
    </citation>
    <scope>NUCLEOTIDE SEQUENCE [LARGE SCALE GENOMIC DNA]</scope>
    <source>
        <strain evidence="5 6">Shm1</strain>
    </source>
</reference>
<gene>
    <name evidence="5" type="ORF">F6R98_19220</name>
</gene>
<keyword evidence="1" id="KW-0808">Transferase</keyword>
<dbReference type="InParanoid" id="A0A5Q0BQZ3"/>
<dbReference type="GO" id="GO:0004315">
    <property type="term" value="F:3-oxoacyl-[acyl-carrier-protein] synthase activity"/>
    <property type="evidence" value="ECO:0007669"/>
    <property type="project" value="InterPro"/>
</dbReference>
<name>A0A5Q0BQZ3_9GAMM</name>
<dbReference type="InterPro" id="IPR016039">
    <property type="entry name" value="Thiolase-like"/>
</dbReference>
<dbReference type="Pfam" id="PF08541">
    <property type="entry name" value="ACP_syn_III_C"/>
    <property type="match status" value="1"/>
</dbReference>
<protein>
    <submittedName>
        <fullName evidence="5">Ketoacyl-ACP synthase III</fullName>
    </submittedName>
</protein>
<dbReference type="GO" id="GO:0044550">
    <property type="term" value="P:secondary metabolite biosynthetic process"/>
    <property type="evidence" value="ECO:0007669"/>
    <property type="project" value="TreeGrafter"/>
</dbReference>
<keyword evidence="2" id="KW-0012">Acyltransferase</keyword>
<sequence length="322" mass="34988">MKVKISRISYHLPDRVEGEEELKSDNPDWDMPKIIAKTGIHKRRIASEGETAVDLAYEAANKLFSTNPQREEIDLLILVTQSPDYVLPPSACILQNRLGLSQNCMAFDVNLGCSGFVYALSIAGGLIESGAAHKSLILCADTYSKYIAKTDRTCRPLFSDGAAAVLVEAAAADCVGPFDFGTDGAGYDRLIVKNSGARDVGLARGALEMRGSEVFLFTMRVVPPCINKLLDRAGLTFEDIDLFVFHQASRLVIENLVRTMSLDESKVYTNLESIGNTVSASIPIALKDAEMQKRLKEGDTVMLVGFGVGLSWGATLIKWCAA</sequence>
<dbReference type="InterPro" id="IPR013751">
    <property type="entry name" value="ACP_syn_III_N"/>
</dbReference>
<feature type="domain" description="Beta-ketoacyl-[acyl-carrier-protein] synthase III N-terminal" evidence="4">
    <location>
        <begin position="107"/>
        <end position="184"/>
    </location>
</feature>
<dbReference type="AlphaFoldDB" id="A0A5Q0BQZ3"/>
<dbReference type="Gene3D" id="3.40.47.10">
    <property type="match status" value="1"/>
</dbReference>
<dbReference type="OrthoDB" id="9815506at2"/>
<dbReference type="KEGG" id="mmob:F6R98_19220"/>
<evidence type="ECO:0000313" key="5">
    <source>
        <dbReference type="EMBL" id="QFY44497.1"/>
    </source>
</evidence>
<dbReference type="RefSeq" id="WP_153250458.1">
    <property type="nucleotide sequence ID" value="NZ_CP044205.1"/>
</dbReference>
<keyword evidence="6" id="KW-1185">Reference proteome</keyword>
<feature type="domain" description="Beta-ketoacyl-[acyl-carrier-protein] synthase III C-terminal" evidence="3">
    <location>
        <begin position="230"/>
        <end position="319"/>
    </location>
</feature>
<evidence type="ECO:0000256" key="1">
    <source>
        <dbReference type="ARBA" id="ARBA00022679"/>
    </source>
</evidence>
<dbReference type="SUPFAM" id="SSF53901">
    <property type="entry name" value="Thiolase-like"/>
    <property type="match status" value="1"/>
</dbReference>
<dbReference type="CDD" id="cd00830">
    <property type="entry name" value="KAS_III"/>
    <property type="match status" value="1"/>
</dbReference>
<dbReference type="PANTHER" id="PTHR34069">
    <property type="entry name" value="3-OXOACYL-[ACYL-CARRIER-PROTEIN] SYNTHASE 3"/>
    <property type="match status" value="1"/>
</dbReference>
<evidence type="ECO:0000259" key="3">
    <source>
        <dbReference type="Pfam" id="PF08541"/>
    </source>
</evidence>
<evidence type="ECO:0000256" key="2">
    <source>
        <dbReference type="ARBA" id="ARBA00023315"/>
    </source>
</evidence>
<proteinExistence type="predicted"/>
<organism evidence="5 6">
    <name type="scientific">Candidatus Methylospira mobilis</name>
    <dbReference type="NCBI Taxonomy" id="1808979"/>
    <lineage>
        <taxon>Bacteria</taxon>
        <taxon>Pseudomonadati</taxon>
        <taxon>Pseudomonadota</taxon>
        <taxon>Gammaproteobacteria</taxon>
        <taxon>Methylococcales</taxon>
        <taxon>Methylococcaceae</taxon>
        <taxon>Candidatus Methylospira</taxon>
    </lineage>
</organism>
<dbReference type="EMBL" id="CP044205">
    <property type="protein sequence ID" value="QFY44497.1"/>
    <property type="molecule type" value="Genomic_DNA"/>
</dbReference>
<accession>A0A5Q0BQZ3</accession>